<sequence length="461" mass="50499">MGPLPEPPLPLPTNGFAAGVIQTHQFHHRTFTLDASGFAGFFGGDGAAESVATVHLVKWRRWLGWYNAPGLFEIVRHYGGLVVSEGISALFPVTRSCKSRDPATIFELEGQHGPRFIASYAGSEFLGSGHPAHLLARTVRHSNLVSKPTVIPNARRKTSQYNVTTMALSLELPEPEMCPPMLKDKQVFFAILPIIGSLVATIYCAYIADWYCCASIALGAIANGFACLQLGCGRLTFRHPAPRDGAPPGDGIFILEGHAGVVVVHGSEGAVSSLTLGRFHLEFSDNPIIRCLLTGLCMAILVAQCMVQLLLIPQGTLYGQGAFVASLALSWLYNHLLALDKEDMQTGILLGEVLHLQERDVQRFSFGTRTAMAVFTVLSLWPPSPDKLLDALLPNNTPVWQRWREVLVGQLLAVPFQGLRFDKDHWEVPGFDGSSRKLLRDLFVDAEEAYNAWCKYGRKPA</sequence>
<protein>
    <submittedName>
        <fullName evidence="2">Uncharacterized protein</fullName>
    </submittedName>
</protein>
<gene>
    <name evidence="2" type="ORF">ONZ51_g2083</name>
</gene>
<comment type="caution">
    <text evidence="2">The sequence shown here is derived from an EMBL/GenBank/DDBJ whole genome shotgun (WGS) entry which is preliminary data.</text>
</comment>
<feature type="transmembrane region" description="Helical" evidence="1">
    <location>
        <begin position="317"/>
        <end position="334"/>
    </location>
</feature>
<dbReference type="AlphaFoldDB" id="A0AAD7U087"/>
<organism evidence="2 3">
    <name type="scientific">Trametes cubensis</name>
    <dbReference type="NCBI Taxonomy" id="1111947"/>
    <lineage>
        <taxon>Eukaryota</taxon>
        <taxon>Fungi</taxon>
        <taxon>Dikarya</taxon>
        <taxon>Basidiomycota</taxon>
        <taxon>Agaricomycotina</taxon>
        <taxon>Agaricomycetes</taxon>
        <taxon>Polyporales</taxon>
        <taxon>Polyporaceae</taxon>
        <taxon>Trametes</taxon>
    </lineage>
</organism>
<evidence type="ECO:0000313" key="3">
    <source>
        <dbReference type="Proteomes" id="UP001215151"/>
    </source>
</evidence>
<proteinExistence type="predicted"/>
<keyword evidence="3" id="KW-1185">Reference proteome</keyword>
<evidence type="ECO:0000313" key="2">
    <source>
        <dbReference type="EMBL" id="KAJ8494815.1"/>
    </source>
</evidence>
<dbReference type="EMBL" id="JAPEVG010000031">
    <property type="protein sequence ID" value="KAJ8494815.1"/>
    <property type="molecule type" value="Genomic_DNA"/>
</dbReference>
<feature type="transmembrane region" description="Helical" evidence="1">
    <location>
        <begin position="187"/>
        <end position="208"/>
    </location>
</feature>
<dbReference type="Proteomes" id="UP001215151">
    <property type="component" value="Unassembled WGS sequence"/>
</dbReference>
<reference evidence="2" key="1">
    <citation type="submission" date="2022-11" db="EMBL/GenBank/DDBJ databases">
        <title>Genome Sequence of Cubamyces cubensis.</title>
        <authorList>
            <person name="Buettner E."/>
        </authorList>
    </citation>
    <scope>NUCLEOTIDE SEQUENCE</scope>
    <source>
        <strain evidence="2">MPL-01</strain>
    </source>
</reference>
<feature type="transmembrane region" description="Helical" evidence="1">
    <location>
        <begin position="288"/>
        <end position="311"/>
    </location>
</feature>
<keyword evidence="1" id="KW-0472">Membrane</keyword>
<keyword evidence="1" id="KW-0812">Transmembrane</keyword>
<evidence type="ECO:0000256" key="1">
    <source>
        <dbReference type="SAM" id="Phobius"/>
    </source>
</evidence>
<name>A0AAD7U087_9APHY</name>
<keyword evidence="1" id="KW-1133">Transmembrane helix</keyword>
<accession>A0AAD7U087</accession>